<sequence>MFPGYKHVREFGPDDRYEEEEEEVCYVTLDLGPDVDKALLPNSTECRLAGLDTETPMLQLAGSFFIGRHQELIGTELLFTDGRDENNPSRRFVVPFGMTEQRIEFKQVDAKRKVNPMDEMVPATASSSSKPRRSSKKGKGKAKSSKAKGKEPERNESEGDEPERDGLEEEEQSMDIE</sequence>
<comment type="caution">
    <text evidence="3">The sequence shown here is derived from an EMBL/GenBank/DDBJ whole genome shotgun (WGS) entry which is preliminary data.</text>
</comment>
<evidence type="ECO:0000313" key="3">
    <source>
        <dbReference type="EMBL" id="GJJ14265.1"/>
    </source>
</evidence>
<keyword evidence="4" id="KW-1185">Reference proteome</keyword>
<dbReference type="EMBL" id="BPWL01000009">
    <property type="protein sequence ID" value="GJJ14265.1"/>
    <property type="molecule type" value="Genomic_DNA"/>
</dbReference>
<feature type="region of interest" description="Disordered" evidence="1">
    <location>
        <begin position="110"/>
        <end position="177"/>
    </location>
</feature>
<dbReference type="Pfam" id="PF10419">
    <property type="entry name" value="TFIIIC_sub6"/>
    <property type="match status" value="1"/>
</dbReference>
<accession>A0AAV5AIT6</accession>
<organism evidence="3 4">
    <name type="scientific">Clathrus columnatus</name>
    <dbReference type="NCBI Taxonomy" id="1419009"/>
    <lineage>
        <taxon>Eukaryota</taxon>
        <taxon>Fungi</taxon>
        <taxon>Dikarya</taxon>
        <taxon>Basidiomycota</taxon>
        <taxon>Agaricomycotina</taxon>
        <taxon>Agaricomycetes</taxon>
        <taxon>Phallomycetidae</taxon>
        <taxon>Phallales</taxon>
        <taxon>Clathraceae</taxon>
        <taxon>Clathrus</taxon>
    </lineage>
</organism>
<dbReference type="Gene3D" id="2.60.40.4370">
    <property type="match status" value="1"/>
</dbReference>
<dbReference type="PANTHER" id="PTHR21860">
    <property type="entry name" value="TRANSCRIPTION INITIATION FACTOR IIIC TFIIIC , POLYPEPTIDE 6-RELATED"/>
    <property type="match status" value="1"/>
</dbReference>
<dbReference type="AlphaFoldDB" id="A0AAV5AIT6"/>
<feature type="domain" description="Transcription factor TFIIIC triple barrel" evidence="2">
    <location>
        <begin position="20"/>
        <end position="110"/>
    </location>
</feature>
<feature type="compositionally biased region" description="Basic residues" evidence="1">
    <location>
        <begin position="130"/>
        <end position="147"/>
    </location>
</feature>
<proteinExistence type="predicted"/>
<feature type="compositionally biased region" description="Acidic residues" evidence="1">
    <location>
        <begin position="158"/>
        <end position="177"/>
    </location>
</feature>
<reference evidence="3" key="1">
    <citation type="submission" date="2021-10" db="EMBL/GenBank/DDBJ databases">
        <title>De novo Genome Assembly of Clathrus columnatus (Basidiomycota, Fungi) Using Illumina and Nanopore Sequence Data.</title>
        <authorList>
            <person name="Ogiso-Tanaka E."/>
            <person name="Itagaki H."/>
            <person name="Hosoya T."/>
            <person name="Hosaka K."/>
        </authorList>
    </citation>
    <scope>NUCLEOTIDE SEQUENCE</scope>
    <source>
        <strain evidence="3">MO-923</strain>
    </source>
</reference>
<protein>
    <recommendedName>
        <fullName evidence="2">Transcription factor TFIIIC triple barrel domain-containing protein</fullName>
    </recommendedName>
</protein>
<gene>
    <name evidence="3" type="ORF">Clacol_008529</name>
</gene>
<dbReference type="InterPro" id="IPR019481">
    <property type="entry name" value="TFIIIC_triple_barrel"/>
</dbReference>
<evidence type="ECO:0000256" key="1">
    <source>
        <dbReference type="SAM" id="MobiDB-lite"/>
    </source>
</evidence>
<feature type="compositionally biased region" description="Basic and acidic residues" evidence="1">
    <location>
        <begin position="148"/>
        <end position="157"/>
    </location>
</feature>
<name>A0AAV5AIT6_9AGAM</name>
<dbReference type="PANTHER" id="PTHR21860:SF2">
    <property type="entry name" value="GENERAL TRANSCRIPTION FACTOR 3C POLYPEPTIDE 6"/>
    <property type="match status" value="1"/>
</dbReference>
<evidence type="ECO:0000259" key="2">
    <source>
        <dbReference type="Pfam" id="PF10419"/>
    </source>
</evidence>
<dbReference type="GO" id="GO:0006383">
    <property type="term" value="P:transcription by RNA polymerase III"/>
    <property type="evidence" value="ECO:0007669"/>
    <property type="project" value="InterPro"/>
</dbReference>
<dbReference type="Proteomes" id="UP001050691">
    <property type="component" value="Unassembled WGS sequence"/>
</dbReference>
<evidence type="ECO:0000313" key="4">
    <source>
        <dbReference type="Proteomes" id="UP001050691"/>
    </source>
</evidence>
<dbReference type="InterPro" id="IPR042771">
    <property type="entry name" value="GTF3C6-like"/>
</dbReference>
<dbReference type="GO" id="GO:0000127">
    <property type="term" value="C:transcription factor TFIIIC complex"/>
    <property type="evidence" value="ECO:0007669"/>
    <property type="project" value="TreeGrafter"/>
</dbReference>